<reference evidence="2" key="1">
    <citation type="journal article" date="2021" name="bioRxiv">
        <title>Whole Genome Assembly and Annotation of Northern Wild Rice, Zizania palustris L., Supports a Whole Genome Duplication in the Zizania Genus.</title>
        <authorList>
            <person name="Haas M."/>
            <person name="Kono T."/>
            <person name="Macchietto M."/>
            <person name="Millas R."/>
            <person name="McGilp L."/>
            <person name="Shao M."/>
            <person name="Duquette J."/>
            <person name="Hirsch C.N."/>
            <person name="Kimball J."/>
        </authorList>
    </citation>
    <scope>NUCLEOTIDE SEQUENCE</scope>
    <source>
        <tissue evidence="2">Fresh leaf tissue</tissue>
    </source>
</reference>
<feature type="region of interest" description="Disordered" evidence="1">
    <location>
        <begin position="1"/>
        <end position="50"/>
    </location>
</feature>
<gene>
    <name evidence="2" type="ORF">GUJ93_ZPchr0010g9509</name>
</gene>
<proteinExistence type="predicted"/>
<comment type="caution">
    <text evidence="2">The sequence shown here is derived from an EMBL/GenBank/DDBJ whole genome shotgun (WGS) entry which is preliminary data.</text>
</comment>
<dbReference type="Proteomes" id="UP000729402">
    <property type="component" value="Unassembled WGS sequence"/>
</dbReference>
<feature type="compositionally biased region" description="Basic and acidic residues" evidence="1">
    <location>
        <begin position="7"/>
        <end position="21"/>
    </location>
</feature>
<feature type="compositionally biased region" description="Basic residues" evidence="1">
    <location>
        <begin position="80"/>
        <end position="106"/>
    </location>
</feature>
<feature type="region of interest" description="Disordered" evidence="1">
    <location>
        <begin position="71"/>
        <end position="106"/>
    </location>
</feature>
<dbReference type="AlphaFoldDB" id="A0A8J5WC20"/>
<evidence type="ECO:0000256" key="1">
    <source>
        <dbReference type="SAM" id="MobiDB-lite"/>
    </source>
</evidence>
<evidence type="ECO:0000313" key="2">
    <source>
        <dbReference type="EMBL" id="KAG8087051.1"/>
    </source>
</evidence>
<accession>A0A8J5WC20</accession>
<reference evidence="2" key="2">
    <citation type="submission" date="2021-02" db="EMBL/GenBank/DDBJ databases">
        <authorList>
            <person name="Kimball J.A."/>
            <person name="Haas M.W."/>
            <person name="Macchietto M."/>
            <person name="Kono T."/>
            <person name="Duquette J."/>
            <person name="Shao M."/>
        </authorList>
    </citation>
    <scope>NUCLEOTIDE SEQUENCE</scope>
    <source>
        <tissue evidence="2">Fresh leaf tissue</tissue>
    </source>
</reference>
<organism evidence="2 3">
    <name type="scientific">Zizania palustris</name>
    <name type="common">Northern wild rice</name>
    <dbReference type="NCBI Taxonomy" id="103762"/>
    <lineage>
        <taxon>Eukaryota</taxon>
        <taxon>Viridiplantae</taxon>
        <taxon>Streptophyta</taxon>
        <taxon>Embryophyta</taxon>
        <taxon>Tracheophyta</taxon>
        <taxon>Spermatophyta</taxon>
        <taxon>Magnoliopsida</taxon>
        <taxon>Liliopsida</taxon>
        <taxon>Poales</taxon>
        <taxon>Poaceae</taxon>
        <taxon>BOP clade</taxon>
        <taxon>Oryzoideae</taxon>
        <taxon>Oryzeae</taxon>
        <taxon>Zizaniinae</taxon>
        <taxon>Zizania</taxon>
    </lineage>
</organism>
<name>A0A8J5WC20_ZIZPA</name>
<protein>
    <submittedName>
        <fullName evidence="2">Uncharacterized protein</fullName>
    </submittedName>
</protein>
<sequence length="106" mass="11789">MAGGHPPEAERPVLKVEEAGVGKHLVPEASGAKAEEGTGSGGEEGEGKVKEMVGMEEAVVLNGVDENEEERMGWGWGRGRGGKRLMSTRRRWRGRRRRKRMRRPRK</sequence>
<dbReference type="EMBL" id="JAAALK010000082">
    <property type="protein sequence ID" value="KAG8087051.1"/>
    <property type="molecule type" value="Genomic_DNA"/>
</dbReference>
<evidence type="ECO:0000313" key="3">
    <source>
        <dbReference type="Proteomes" id="UP000729402"/>
    </source>
</evidence>
<keyword evidence="3" id="KW-1185">Reference proteome</keyword>